<dbReference type="PANTHER" id="PTHR21328">
    <property type="entry name" value="POLY ADP-RIBOSE POLYMERASE FAMILY, MEMBER PARP"/>
    <property type="match status" value="1"/>
</dbReference>
<feature type="region of interest" description="Disordered" evidence="10">
    <location>
        <begin position="114"/>
        <end position="149"/>
    </location>
</feature>
<dbReference type="GO" id="GO:0010468">
    <property type="term" value="P:regulation of gene expression"/>
    <property type="evidence" value="ECO:0007669"/>
    <property type="project" value="UniProtKB-ARBA"/>
</dbReference>
<keyword evidence="6" id="KW-0805">Transcription regulation</keyword>
<evidence type="ECO:0000256" key="3">
    <source>
        <dbReference type="ARBA" id="ARBA00022676"/>
    </source>
</evidence>
<reference evidence="12 13" key="1">
    <citation type="submission" date="2018-05" db="EMBL/GenBank/DDBJ databases">
        <title>Genome sequencing and assembly of the regulated plant pathogen Lachnellula willkommii and related sister species for the development of diagnostic species identification markers.</title>
        <authorList>
            <person name="Giroux E."/>
            <person name="Bilodeau G."/>
        </authorList>
    </citation>
    <scope>NUCLEOTIDE SEQUENCE [LARGE SCALE GENOMIC DNA]</scope>
    <source>
        <strain evidence="12 13">CBS 172.35</strain>
    </source>
</reference>
<keyword evidence="9" id="KW-0539">Nucleus</keyword>
<evidence type="ECO:0000256" key="6">
    <source>
        <dbReference type="ARBA" id="ARBA00023015"/>
    </source>
</evidence>
<keyword evidence="2" id="KW-0678">Repressor</keyword>
<proteinExistence type="predicted"/>
<protein>
    <submittedName>
        <fullName evidence="12">Ubiquitin-conjugating enzyme E2 Q2</fullName>
    </submittedName>
</protein>
<evidence type="ECO:0000313" key="12">
    <source>
        <dbReference type="EMBL" id="TVY90914.1"/>
    </source>
</evidence>
<dbReference type="Pfam" id="PF00179">
    <property type="entry name" value="UQ_con"/>
    <property type="match status" value="1"/>
</dbReference>
<evidence type="ECO:0000256" key="1">
    <source>
        <dbReference type="ARBA" id="ARBA00004123"/>
    </source>
</evidence>
<comment type="subcellular location">
    <subcellularLocation>
        <location evidence="1">Nucleus</location>
    </subcellularLocation>
</comment>
<dbReference type="InterPro" id="IPR000608">
    <property type="entry name" value="UBC"/>
</dbReference>
<dbReference type="GO" id="GO:0016779">
    <property type="term" value="F:nucleotidyltransferase activity"/>
    <property type="evidence" value="ECO:0007669"/>
    <property type="project" value="UniProtKB-KW"/>
</dbReference>
<evidence type="ECO:0000256" key="10">
    <source>
        <dbReference type="SAM" id="MobiDB-lite"/>
    </source>
</evidence>
<sequence length="1347" mass="148877">MPRKAYIADVAKVTAQEIPGINSIAKGSEDGDLNICFVPSSGIPIEIGLLALDVSEYPDGNTYIISTISENVPEGVNNSLDTIQETSAGMSLPDLVATISKKLLKLLVSGSRENPVDLDDASDAASDVEMTDDESENYSSDDDWGMDPSGRGRATATAIKLSPRDAAKINQRIRADLRAVKLAGFRIGILNGLKADSVSSMLSISVQVTKLGLSDEAIQAWDLEAQQYIVLLIRYSNGYKDFETIMREAAKSAGVDFRIGFSNKYKPTNLDAVVAFTELAKNAKDSSETANPGSEEHEKKAAGFSNLFISSSLNEFINQTFISLVKIRGSIGVNWLGAKAWYNHNQSRIDTPSAELPEEYYVKDVHESTLPDMLAKDHMDDVQATQISIPLVAAQFSLRYLVRCTEYCLVCHDKIEEQFDALKPYVCSKPLCLYQYMSLGFGPSVEHEIMTQPYVVDLLVSFCYSSAMNQRLREYPTGMSLAVPAVIFRRTNSQASRGVQQAGIQTPRTSDESAKILTDVKIDINRHEIVFDGSQEGSPVRKGDWVIVTTGGRPADHYRVQDTSLFPTIQLAETAVTQKVTASISLNTPADAPVVATPATTPPPPFLIPATFQVYNQNFDDMDDISKSETIVTLLETLPSVLEMRTYLTQQYRRSEPSLLAWNDRVSPAALGLLRWIIASNRSCIVQVDRCPGQDDQDVAKAKVKLDQRISGISEHWVQFRLAQGAPDKEQKFLNALKAQQANLDPKHPTLFAWHGSPLQNWHSIIRNGLDFKETIHGRAGDGSALEVEQDPKFTARSTTNKAIGVPQCAILTSRSFRVDKTDDTRQNKRRKHSITVDKLSSVAASDSDDMEDLIFLLSDEESNNDRGKGREEELVILGSTLKLSPKTDFVPGSLDQSNLPMLEPPAYATMMATKALNRSLKEVLEVQKKVPLHELGWYIDANLINNVYQWIVELHSFESTLPIAQDMKDAGITSVVLEIRFGKDYPHSPPFVRVIRPRFLPFMNGGGGHVTAGGAMCMELLTNSGWSAVSSIESVLLQVRMAISNLEPKPARLQSQGKQRQFDYGISEAIDAYRRACATHGWQVPPDFGDFGAPASLSHGRIPQGRSTPLQQPPQQQLSKRDKKRTLLADRLAEITSQFSSNRDAHYREQLQALQIDMNLIMDADAHGNSPLPSMPGQVDGLVQDNVKRTMMKSIGPNPPPRAGKVYMDFAREVNDAMEERDAALTLHDRDFNVKLSELKAEHAYRLNLAASEHKALSTTLRDRLINSVTNKKNRLSRDKETMEIGESNALLLHPSQFGIANPASPGGIHGKRATRHRREADELPTFSEGSKRKRKAVESDESPAP</sequence>
<evidence type="ECO:0000256" key="7">
    <source>
        <dbReference type="ARBA" id="ARBA00023027"/>
    </source>
</evidence>
<dbReference type="Gene3D" id="3.90.228.10">
    <property type="match status" value="1"/>
</dbReference>
<dbReference type="SUPFAM" id="SSF54495">
    <property type="entry name" value="UBC-like"/>
    <property type="match status" value="1"/>
</dbReference>
<dbReference type="SUPFAM" id="SSF56399">
    <property type="entry name" value="ADP-ribosylation"/>
    <property type="match status" value="1"/>
</dbReference>
<feature type="compositionally biased region" description="Acidic residues" evidence="10">
    <location>
        <begin position="129"/>
        <end position="145"/>
    </location>
</feature>
<dbReference type="Pfam" id="PF08598">
    <property type="entry name" value="Sds3"/>
    <property type="match status" value="1"/>
</dbReference>
<evidence type="ECO:0000256" key="8">
    <source>
        <dbReference type="ARBA" id="ARBA00023163"/>
    </source>
</evidence>
<evidence type="ECO:0000259" key="11">
    <source>
        <dbReference type="PROSITE" id="PS50127"/>
    </source>
</evidence>
<accession>A0A559MD69</accession>
<feature type="region of interest" description="Disordered" evidence="10">
    <location>
        <begin position="1090"/>
        <end position="1124"/>
    </location>
</feature>
<keyword evidence="3" id="KW-0328">Glycosyltransferase</keyword>
<comment type="caution">
    <text evidence="12">The sequence shown here is derived from an EMBL/GenBank/DDBJ whole genome shotgun (WGS) entry which is preliminary data.</text>
</comment>
<name>A0A559MD69_9HELO</name>
<dbReference type="SMART" id="SM01401">
    <property type="entry name" value="Sds3"/>
    <property type="match status" value="1"/>
</dbReference>
<dbReference type="InterPro" id="IPR013907">
    <property type="entry name" value="Sds3"/>
</dbReference>
<dbReference type="InterPro" id="IPR016135">
    <property type="entry name" value="UBQ-conjugating_enzyme/RWD"/>
</dbReference>
<feature type="compositionally biased region" description="Low complexity" evidence="10">
    <location>
        <begin position="1110"/>
        <end position="1119"/>
    </location>
</feature>
<keyword evidence="13" id="KW-1185">Reference proteome</keyword>
<evidence type="ECO:0000256" key="5">
    <source>
        <dbReference type="ARBA" id="ARBA00022695"/>
    </source>
</evidence>
<feature type="region of interest" description="Disordered" evidence="10">
    <location>
        <begin position="1304"/>
        <end position="1347"/>
    </location>
</feature>
<keyword evidence="4" id="KW-0808">Transferase</keyword>
<keyword evidence="7" id="KW-0520">NAD</keyword>
<keyword evidence="8" id="KW-0804">Transcription</keyword>
<evidence type="ECO:0000256" key="9">
    <source>
        <dbReference type="ARBA" id="ARBA00023242"/>
    </source>
</evidence>
<evidence type="ECO:0000313" key="13">
    <source>
        <dbReference type="Proteomes" id="UP000315522"/>
    </source>
</evidence>
<organism evidence="12 13">
    <name type="scientific">Lachnellula willkommii</name>
    <dbReference type="NCBI Taxonomy" id="215461"/>
    <lineage>
        <taxon>Eukaryota</taxon>
        <taxon>Fungi</taxon>
        <taxon>Dikarya</taxon>
        <taxon>Ascomycota</taxon>
        <taxon>Pezizomycotina</taxon>
        <taxon>Leotiomycetes</taxon>
        <taxon>Helotiales</taxon>
        <taxon>Lachnaceae</taxon>
        <taxon>Lachnellula</taxon>
    </lineage>
</organism>
<dbReference type="GO" id="GO:0005654">
    <property type="term" value="C:nucleoplasm"/>
    <property type="evidence" value="ECO:0007669"/>
    <property type="project" value="UniProtKB-ARBA"/>
</dbReference>
<evidence type="ECO:0000256" key="4">
    <source>
        <dbReference type="ARBA" id="ARBA00022679"/>
    </source>
</evidence>
<keyword evidence="5" id="KW-0548">Nucleotidyltransferase</keyword>
<dbReference type="CDD" id="cd23802">
    <property type="entry name" value="UBCc_UBE2Q"/>
    <property type="match status" value="1"/>
</dbReference>
<dbReference type="EMBL" id="QGML01000706">
    <property type="protein sequence ID" value="TVY90914.1"/>
    <property type="molecule type" value="Genomic_DNA"/>
</dbReference>
<feature type="non-terminal residue" evidence="12">
    <location>
        <position position="1347"/>
    </location>
</feature>
<dbReference type="PROSITE" id="PS50127">
    <property type="entry name" value="UBC_2"/>
    <property type="match status" value="1"/>
</dbReference>
<dbReference type="Gene3D" id="3.10.110.10">
    <property type="entry name" value="Ubiquitin Conjugating Enzyme"/>
    <property type="match status" value="1"/>
</dbReference>
<dbReference type="GO" id="GO:0016757">
    <property type="term" value="F:glycosyltransferase activity"/>
    <property type="evidence" value="ECO:0007669"/>
    <property type="project" value="UniProtKB-KW"/>
</dbReference>
<dbReference type="FunFam" id="3.10.110.10:FF:000107">
    <property type="entry name" value="Ubiquitin conjugating enzyme, putative"/>
    <property type="match status" value="1"/>
</dbReference>
<dbReference type="Proteomes" id="UP000315522">
    <property type="component" value="Unassembled WGS sequence"/>
</dbReference>
<feature type="domain" description="UBC core" evidence="11">
    <location>
        <begin position="915"/>
        <end position="1084"/>
    </location>
</feature>
<gene>
    <name evidence="12" type="primary">Ube2q2</name>
    <name evidence="12" type="ORF">LAWI1_G005324</name>
</gene>
<evidence type="ECO:0000256" key="2">
    <source>
        <dbReference type="ARBA" id="ARBA00022491"/>
    </source>
</evidence>
<dbReference type="InterPro" id="IPR051838">
    <property type="entry name" value="ARTD_PARP"/>
</dbReference>